<dbReference type="PROSITE" id="PS51077">
    <property type="entry name" value="HTH_ICLR"/>
    <property type="match status" value="1"/>
</dbReference>
<dbReference type="Gene3D" id="3.30.450.40">
    <property type="match status" value="1"/>
</dbReference>
<evidence type="ECO:0000313" key="6">
    <source>
        <dbReference type="EMBL" id="RSU02448.1"/>
    </source>
</evidence>
<dbReference type="GO" id="GO:0003677">
    <property type="term" value="F:DNA binding"/>
    <property type="evidence" value="ECO:0007669"/>
    <property type="project" value="UniProtKB-KW"/>
</dbReference>
<dbReference type="InterPro" id="IPR036390">
    <property type="entry name" value="WH_DNA-bd_sf"/>
</dbReference>
<sequence>MTKSPVIKNITDAFEILDLLNKHQEMGITEITEKTGLSKTTVFRLIKSLETVHAIKQKADQKYILDYQIAKYAQNAGKSDQLSNLAEPFMKKIREQTGESVNLGVEYEDEVLIINTIEGEFYQLQTTLLPVSPLYCSGMGKLFLSEWSDEDLEEYFKTVKARTVNTLTDVTKFKREQQQIKQEKIAVDNEEYEYGLSCYAVPIYNQNQKLICSLSVSGPSSRLKNKGIDKLIAVLKEQAEFFQQVI</sequence>
<dbReference type="Pfam" id="PF09339">
    <property type="entry name" value="HTH_IclR"/>
    <property type="match status" value="1"/>
</dbReference>
<dbReference type="SUPFAM" id="SSF55781">
    <property type="entry name" value="GAF domain-like"/>
    <property type="match status" value="1"/>
</dbReference>
<dbReference type="SUPFAM" id="SSF46785">
    <property type="entry name" value="Winged helix' DNA-binding domain"/>
    <property type="match status" value="1"/>
</dbReference>
<feature type="domain" description="HTH iclR-type" evidence="4">
    <location>
        <begin position="7"/>
        <end position="67"/>
    </location>
</feature>
<evidence type="ECO:0000256" key="1">
    <source>
        <dbReference type="ARBA" id="ARBA00023015"/>
    </source>
</evidence>
<comment type="caution">
    <text evidence="6">The sequence shown here is derived from an EMBL/GenBank/DDBJ whole genome shotgun (WGS) entry which is preliminary data.</text>
</comment>
<dbReference type="Proteomes" id="UP000287101">
    <property type="component" value="Unassembled WGS sequence"/>
</dbReference>
<dbReference type="AlphaFoldDB" id="A0A430A6G9"/>
<keyword evidence="3" id="KW-0804">Transcription</keyword>
<dbReference type="Pfam" id="PF01614">
    <property type="entry name" value="IclR_C"/>
    <property type="match status" value="1"/>
</dbReference>
<feature type="domain" description="IclR-ED" evidence="5">
    <location>
        <begin position="68"/>
        <end position="246"/>
    </location>
</feature>
<dbReference type="Gene3D" id="1.10.10.10">
    <property type="entry name" value="Winged helix-like DNA-binding domain superfamily/Winged helix DNA-binding domain"/>
    <property type="match status" value="1"/>
</dbReference>
<evidence type="ECO:0000313" key="7">
    <source>
        <dbReference type="Proteomes" id="UP000287101"/>
    </source>
</evidence>
<dbReference type="InterPro" id="IPR036388">
    <property type="entry name" value="WH-like_DNA-bd_sf"/>
</dbReference>
<dbReference type="InterPro" id="IPR014757">
    <property type="entry name" value="Tscrpt_reg_IclR_C"/>
</dbReference>
<reference evidence="6 7" key="1">
    <citation type="submission" date="2017-05" db="EMBL/GenBank/DDBJ databases">
        <title>Vagococcus spp. assemblies.</title>
        <authorList>
            <person name="Gulvik C.A."/>
        </authorList>
    </citation>
    <scope>NUCLEOTIDE SEQUENCE [LARGE SCALE GENOMIC DNA]</scope>
    <source>
        <strain evidence="6 7">CCUG 41755</strain>
    </source>
</reference>
<dbReference type="SMART" id="SM00346">
    <property type="entry name" value="HTH_ICLR"/>
    <property type="match status" value="1"/>
</dbReference>
<evidence type="ECO:0000256" key="3">
    <source>
        <dbReference type="ARBA" id="ARBA00023163"/>
    </source>
</evidence>
<dbReference type="PANTHER" id="PTHR30136:SF35">
    <property type="entry name" value="HTH-TYPE TRANSCRIPTIONAL REGULATOR RV1719"/>
    <property type="match status" value="1"/>
</dbReference>
<dbReference type="PANTHER" id="PTHR30136">
    <property type="entry name" value="HELIX-TURN-HELIX TRANSCRIPTIONAL REGULATOR, ICLR FAMILY"/>
    <property type="match status" value="1"/>
</dbReference>
<evidence type="ECO:0000256" key="2">
    <source>
        <dbReference type="ARBA" id="ARBA00023125"/>
    </source>
</evidence>
<dbReference type="RefSeq" id="WP_211330835.1">
    <property type="nucleotide sequence ID" value="NZ_CBCRYB010000009.1"/>
</dbReference>
<dbReference type="EMBL" id="NGJY01000003">
    <property type="protein sequence ID" value="RSU02448.1"/>
    <property type="molecule type" value="Genomic_DNA"/>
</dbReference>
<keyword evidence="7" id="KW-1185">Reference proteome</keyword>
<gene>
    <name evidence="6" type="ORF">CBF31_08750</name>
</gene>
<dbReference type="GO" id="GO:0003700">
    <property type="term" value="F:DNA-binding transcription factor activity"/>
    <property type="evidence" value="ECO:0007669"/>
    <property type="project" value="TreeGrafter"/>
</dbReference>
<dbReference type="InterPro" id="IPR029016">
    <property type="entry name" value="GAF-like_dom_sf"/>
</dbReference>
<accession>A0A430A6G9</accession>
<dbReference type="InterPro" id="IPR005471">
    <property type="entry name" value="Tscrpt_reg_IclR_N"/>
</dbReference>
<organism evidence="6 7">
    <name type="scientific">Vagococcus fessus</name>
    <dbReference type="NCBI Taxonomy" id="120370"/>
    <lineage>
        <taxon>Bacteria</taxon>
        <taxon>Bacillati</taxon>
        <taxon>Bacillota</taxon>
        <taxon>Bacilli</taxon>
        <taxon>Lactobacillales</taxon>
        <taxon>Enterococcaceae</taxon>
        <taxon>Vagococcus</taxon>
    </lineage>
</organism>
<keyword evidence="1" id="KW-0805">Transcription regulation</keyword>
<dbReference type="GO" id="GO:0045892">
    <property type="term" value="P:negative regulation of DNA-templated transcription"/>
    <property type="evidence" value="ECO:0007669"/>
    <property type="project" value="TreeGrafter"/>
</dbReference>
<dbReference type="PROSITE" id="PS51078">
    <property type="entry name" value="ICLR_ED"/>
    <property type="match status" value="1"/>
</dbReference>
<dbReference type="InterPro" id="IPR050707">
    <property type="entry name" value="HTH_MetabolicPath_Reg"/>
</dbReference>
<name>A0A430A6G9_9ENTE</name>
<evidence type="ECO:0000259" key="4">
    <source>
        <dbReference type="PROSITE" id="PS51077"/>
    </source>
</evidence>
<keyword evidence="2" id="KW-0238">DNA-binding</keyword>
<protein>
    <submittedName>
        <fullName evidence="6">Transcriptional regulator, IclR family protein</fullName>
    </submittedName>
</protein>
<proteinExistence type="predicted"/>
<evidence type="ECO:0000259" key="5">
    <source>
        <dbReference type="PROSITE" id="PS51078"/>
    </source>
</evidence>